<sequence length="116" mass="12487">MIPAPHRLSHQRHTWGPPDGRGNRTDTWIDAGEIAAHAISGPEGELADPARPGGRVDLVIHAPAALVGKINVRDRVTVNGETHAVVKVLDWTKGPWIFPAAGIEIHLRQVEGVPTL</sequence>
<protein>
    <submittedName>
        <fullName evidence="2">Uncharacterized protein</fullName>
    </submittedName>
</protein>
<comment type="caution">
    <text evidence="2">The sequence shown here is derived from an EMBL/GenBank/DDBJ whole genome shotgun (WGS) entry which is preliminary data.</text>
</comment>
<reference evidence="2 3" key="1">
    <citation type="submission" date="2018-11" db="EMBL/GenBank/DDBJ databases">
        <title>Genomes From Bacteria Associated with the Canine Oral Cavity: a Test Case for Automated Genome-Based Taxonomic Assignment.</title>
        <authorList>
            <person name="Coil D.A."/>
            <person name="Jospin G."/>
            <person name="Darling A.E."/>
            <person name="Wallis C."/>
            <person name="Davis I.J."/>
            <person name="Harris S."/>
            <person name="Eisen J.A."/>
            <person name="Holcombe L.J."/>
            <person name="O'Flynn C."/>
        </authorList>
    </citation>
    <scope>NUCLEOTIDE SEQUENCE [LARGE SCALE GENOMIC DNA]</scope>
    <source>
        <strain evidence="2 3">OH887_COT-365</strain>
    </source>
</reference>
<proteinExistence type="predicted"/>
<name>A0A3P1T1S6_9ACTN</name>
<gene>
    <name evidence="2" type="ORF">EII34_15075</name>
</gene>
<organism evidence="2 3">
    <name type="scientific">Arachnia propionica</name>
    <dbReference type="NCBI Taxonomy" id="1750"/>
    <lineage>
        <taxon>Bacteria</taxon>
        <taxon>Bacillati</taxon>
        <taxon>Actinomycetota</taxon>
        <taxon>Actinomycetes</taxon>
        <taxon>Propionibacteriales</taxon>
        <taxon>Propionibacteriaceae</taxon>
        <taxon>Arachnia</taxon>
    </lineage>
</organism>
<dbReference type="RefSeq" id="WP_124845993.1">
    <property type="nucleotide sequence ID" value="NZ_RQZG01000025.1"/>
</dbReference>
<evidence type="ECO:0000313" key="2">
    <source>
        <dbReference type="EMBL" id="RRD03225.1"/>
    </source>
</evidence>
<accession>A0A3P1T1S6</accession>
<feature type="region of interest" description="Disordered" evidence="1">
    <location>
        <begin position="1"/>
        <end position="23"/>
    </location>
</feature>
<dbReference type="AlphaFoldDB" id="A0A3P1T1S6"/>
<dbReference type="OrthoDB" id="5068574at2"/>
<evidence type="ECO:0000256" key="1">
    <source>
        <dbReference type="SAM" id="MobiDB-lite"/>
    </source>
</evidence>
<evidence type="ECO:0000313" key="3">
    <source>
        <dbReference type="Proteomes" id="UP000280819"/>
    </source>
</evidence>
<dbReference type="EMBL" id="RQZG01000025">
    <property type="protein sequence ID" value="RRD03225.1"/>
    <property type="molecule type" value="Genomic_DNA"/>
</dbReference>
<dbReference type="Proteomes" id="UP000280819">
    <property type="component" value="Unassembled WGS sequence"/>
</dbReference>